<name>A0A918EGA8_9PSEU</name>
<dbReference type="Proteomes" id="UP000639606">
    <property type="component" value="Unassembled WGS sequence"/>
</dbReference>
<evidence type="ECO:0000313" key="2">
    <source>
        <dbReference type="Proteomes" id="UP000639606"/>
    </source>
</evidence>
<sequence length="79" mass="8623">MGLCPRVGHFPPWTRSHRKTGLQNPSTHGFGIHVRCGHSVRSVRPAVVDDFPDVVFDCVTDGFDLVSTRGTGTGEFWGA</sequence>
<reference evidence="1" key="2">
    <citation type="submission" date="2020-09" db="EMBL/GenBank/DDBJ databases">
        <authorList>
            <person name="Sun Q."/>
            <person name="Ohkuma M."/>
        </authorList>
    </citation>
    <scope>NUCLEOTIDE SEQUENCE</scope>
    <source>
        <strain evidence="1">JCM 3313</strain>
    </source>
</reference>
<accession>A0A918EGA8</accession>
<evidence type="ECO:0000313" key="1">
    <source>
        <dbReference type="EMBL" id="GGP79705.1"/>
    </source>
</evidence>
<organism evidence="1 2">
    <name type="scientific">Saccharothrix coeruleofusca</name>
    <dbReference type="NCBI Taxonomy" id="33919"/>
    <lineage>
        <taxon>Bacteria</taxon>
        <taxon>Bacillati</taxon>
        <taxon>Actinomycetota</taxon>
        <taxon>Actinomycetes</taxon>
        <taxon>Pseudonocardiales</taxon>
        <taxon>Pseudonocardiaceae</taxon>
        <taxon>Saccharothrix</taxon>
    </lineage>
</organism>
<gene>
    <name evidence="1" type="ORF">GCM10010185_62020</name>
</gene>
<dbReference type="AlphaFoldDB" id="A0A918EGA8"/>
<comment type="caution">
    <text evidence="1">The sequence shown here is derived from an EMBL/GenBank/DDBJ whole genome shotgun (WGS) entry which is preliminary data.</text>
</comment>
<keyword evidence="2" id="KW-1185">Reference proteome</keyword>
<reference evidence="1" key="1">
    <citation type="journal article" date="2014" name="Int. J. Syst. Evol. Microbiol.">
        <title>Complete genome sequence of Corynebacterium casei LMG S-19264T (=DSM 44701T), isolated from a smear-ripened cheese.</title>
        <authorList>
            <consortium name="US DOE Joint Genome Institute (JGI-PGF)"/>
            <person name="Walter F."/>
            <person name="Albersmeier A."/>
            <person name="Kalinowski J."/>
            <person name="Ruckert C."/>
        </authorList>
    </citation>
    <scope>NUCLEOTIDE SEQUENCE</scope>
    <source>
        <strain evidence="1">JCM 3313</strain>
    </source>
</reference>
<proteinExistence type="predicted"/>
<protein>
    <submittedName>
        <fullName evidence="1">Uncharacterized protein</fullName>
    </submittedName>
</protein>
<dbReference type="EMBL" id="BMRG01000019">
    <property type="protein sequence ID" value="GGP79705.1"/>
    <property type="molecule type" value="Genomic_DNA"/>
</dbReference>